<evidence type="ECO:0008006" key="3">
    <source>
        <dbReference type="Google" id="ProtNLM"/>
    </source>
</evidence>
<sequence length="93" mass="10439">MTATALLSTDQSKLFFGNSHMFDLVVSIVRIDGEFSAKLLVERTGLPNSIVTSLMKKLRDADFITFVGTAPGERTRPYVINENPWWDAARQYA</sequence>
<reference evidence="1 2" key="1">
    <citation type="submission" date="2018-08" db="EMBL/GenBank/DDBJ databases">
        <title>Microbacterium oxydans strain HG3.</title>
        <authorList>
            <person name="ORTET P."/>
        </authorList>
    </citation>
    <scope>NUCLEOTIDE SEQUENCE [LARGE SCALE GENOMIC DNA]</scope>
    <source>
        <strain evidence="1 2">HG3</strain>
    </source>
</reference>
<dbReference type="InterPro" id="IPR036390">
    <property type="entry name" value="WH_DNA-bd_sf"/>
</dbReference>
<gene>
    <name evidence="1" type="ORF">CVS54_03718</name>
</gene>
<evidence type="ECO:0000313" key="2">
    <source>
        <dbReference type="Proteomes" id="UP000274841"/>
    </source>
</evidence>
<accession>A0A3S9WQC8</accession>
<dbReference type="SUPFAM" id="SSF46785">
    <property type="entry name" value="Winged helix' DNA-binding domain"/>
    <property type="match status" value="1"/>
</dbReference>
<dbReference type="AlphaFoldDB" id="A0A3S9WQC8"/>
<dbReference type="KEGG" id="moy:CVS54_03718"/>
<name>A0A3S9WQC8_9MICO</name>
<protein>
    <recommendedName>
        <fullName evidence="3">HTH marR-type domain-containing protein</fullName>
    </recommendedName>
</protein>
<dbReference type="EMBL" id="CP031422">
    <property type="protein sequence ID" value="AZS42355.1"/>
    <property type="molecule type" value="Genomic_DNA"/>
</dbReference>
<dbReference type="RefSeq" id="WP_127012852.1">
    <property type="nucleotide sequence ID" value="NZ_CP031422.1"/>
</dbReference>
<dbReference type="Proteomes" id="UP000274841">
    <property type="component" value="Chromosome"/>
</dbReference>
<evidence type="ECO:0000313" key="1">
    <source>
        <dbReference type="EMBL" id="AZS42355.1"/>
    </source>
</evidence>
<proteinExistence type="predicted"/>
<organism evidence="1 2">
    <name type="scientific">Microbacterium oxydans</name>
    <dbReference type="NCBI Taxonomy" id="82380"/>
    <lineage>
        <taxon>Bacteria</taxon>
        <taxon>Bacillati</taxon>
        <taxon>Actinomycetota</taxon>
        <taxon>Actinomycetes</taxon>
        <taxon>Micrococcales</taxon>
        <taxon>Microbacteriaceae</taxon>
        <taxon>Microbacterium</taxon>
    </lineage>
</organism>